<dbReference type="eggNOG" id="COG2516">
    <property type="taxonomic scope" value="Bacteria"/>
</dbReference>
<accession>A0A0A5FZJ3</accession>
<evidence type="ECO:0000259" key="5">
    <source>
        <dbReference type="PROSITE" id="PS51918"/>
    </source>
</evidence>
<dbReference type="GO" id="GO:0046872">
    <property type="term" value="F:metal ion binding"/>
    <property type="evidence" value="ECO:0007669"/>
    <property type="project" value="UniProtKB-KW"/>
</dbReference>
<dbReference type="InterPro" id="IPR007197">
    <property type="entry name" value="rSAM"/>
</dbReference>
<dbReference type="Proteomes" id="UP000030401">
    <property type="component" value="Unassembled WGS sequence"/>
</dbReference>
<feature type="domain" description="Radical SAM core" evidence="5">
    <location>
        <begin position="126"/>
        <end position="364"/>
    </location>
</feature>
<organism evidence="6 7">
    <name type="scientific">Pontibacillus litoralis JSM 072002</name>
    <dbReference type="NCBI Taxonomy" id="1385512"/>
    <lineage>
        <taxon>Bacteria</taxon>
        <taxon>Bacillati</taxon>
        <taxon>Bacillota</taxon>
        <taxon>Bacilli</taxon>
        <taxon>Bacillales</taxon>
        <taxon>Bacillaceae</taxon>
        <taxon>Pontibacillus</taxon>
    </lineage>
</organism>
<dbReference type="GO" id="GO:0051536">
    <property type="term" value="F:iron-sulfur cluster binding"/>
    <property type="evidence" value="ECO:0007669"/>
    <property type="project" value="UniProtKB-KW"/>
</dbReference>
<evidence type="ECO:0000313" key="7">
    <source>
        <dbReference type="Proteomes" id="UP000030401"/>
    </source>
</evidence>
<dbReference type="AlphaFoldDB" id="A0A0A5FZJ3"/>
<gene>
    <name evidence="6" type="ORF">N784_09970</name>
</gene>
<dbReference type="InterPro" id="IPR058240">
    <property type="entry name" value="rSAM_sf"/>
</dbReference>
<keyword evidence="4" id="KW-0411">Iron-sulfur</keyword>
<evidence type="ECO:0000313" key="6">
    <source>
        <dbReference type="EMBL" id="KGX85214.1"/>
    </source>
</evidence>
<dbReference type="PROSITE" id="PS51918">
    <property type="entry name" value="RADICAL_SAM"/>
    <property type="match status" value="1"/>
</dbReference>
<evidence type="ECO:0000256" key="3">
    <source>
        <dbReference type="ARBA" id="ARBA00023004"/>
    </source>
</evidence>
<dbReference type="GO" id="GO:0003824">
    <property type="term" value="F:catalytic activity"/>
    <property type="evidence" value="ECO:0007669"/>
    <property type="project" value="InterPro"/>
</dbReference>
<evidence type="ECO:0000256" key="4">
    <source>
        <dbReference type="ARBA" id="ARBA00023014"/>
    </source>
</evidence>
<keyword evidence="2" id="KW-0479">Metal-binding</keyword>
<keyword evidence="7" id="KW-1185">Reference proteome</keyword>
<name>A0A0A5FZJ3_9BACI</name>
<keyword evidence="1" id="KW-0949">S-adenosyl-L-methionine</keyword>
<proteinExistence type="predicted"/>
<dbReference type="InterPro" id="IPR013785">
    <property type="entry name" value="Aldolase_TIM"/>
</dbReference>
<dbReference type="EMBL" id="AVPG01000025">
    <property type="protein sequence ID" value="KGX85214.1"/>
    <property type="molecule type" value="Genomic_DNA"/>
</dbReference>
<evidence type="ECO:0000256" key="2">
    <source>
        <dbReference type="ARBA" id="ARBA00022723"/>
    </source>
</evidence>
<dbReference type="RefSeq" id="WP_052127326.1">
    <property type="nucleotide sequence ID" value="NZ_AVPG01000025.1"/>
</dbReference>
<protein>
    <submittedName>
        <fullName evidence="6">Biotin synthase</fullName>
    </submittedName>
</protein>
<evidence type="ECO:0000256" key="1">
    <source>
        <dbReference type="ARBA" id="ARBA00022691"/>
    </source>
</evidence>
<sequence length="384" mass="43475">MKQTVSSIKKYGQLKAEILVEGINYSDDFLVEFSKKNDLLEKRRAYGNSDEKMFPKEMKVPQEILLPEGIVVAVNQRNNAKWSLECVNDNFYVTNGEELIPIEFPQRPNFYDLKMMDGSNVSRVVTLYGNATLGVFSPGTCYFWAKGEECKFCSLQPTRKSQADHEMFIKPATAKEAIKIALESEGERVNHFLLNGGTISNYDLGFKRHIEVLEAVSELDIPSHVEKHLISMPPKDLSLFERLSKTGATIAMDLEIYDKNLFEEICPGKSKDYGRENFLGALKEAVKYLGRGNVYCGFVGGLEPVESLAEGMHRLGELGVVPAINIFHNDPGSQFANRQRPKLDEVKEIGYHMSVVYDKYNFKPFIKNTGRNSLDTEAYLKCFL</sequence>
<comment type="caution">
    <text evidence="6">The sequence shown here is derived from an EMBL/GenBank/DDBJ whole genome shotgun (WGS) entry which is preliminary data.</text>
</comment>
<dbReference type="Gene3D" id="3.20.20.70">
    <property type="entry name" value="Aldolase class I"/>
    <property type="match status" value="1"/>
</dbReference>
<reference evidence="6 7" key="1">
    <citation type="submission" date="2013-08" db="EMBL/GenBank/DDBJ databases">
        <authorList>
            <person name="Huang J."/>
            <person name="Wang G."/>
        </authorList>
    </citation>
    <scope>NUCLEOTIDE SEQUENCE [LARGE SCALE GENOMIC DNA]</scope>
    <source>
        <strain evidence="6 7">JSM 072002</strain>
    </source>
</reference>
<dbReference type="SUPFAM" id="SSF102114">
    <property type="entry name" value="Radical SAM enzymes"/>
    <property type="match status" value="1"/>
</dbReference>
<dbReference type="STRING" id="1385512.N784_09970"/>
<dbReference type="NCBIfam" id="NF045502">
    <property type="entry name" value="variant_rSAM"/>
    <property type="match status" value="1"/>
</dbReference>
<dbReference type="OrthoDB" id="5391057at2"/>
<keyword evidence="3" id="KW-0408">Iron</keyword>